<dbReference type="InterPro" id="IPR001128">
    <property type="entry name" value="Cyt_P450"/>
</dbReference>
<keyword evidence="8" id="KW-1185">Reference proteome</keyword>
<keyword evidence="5" id="KW-0349">Heme</keyword>
<dbReference type="RefSeq" id="XP_060279681.1">
    <property type="nucleotide sequence ID" value="XM_060428996.1"/>
</dbReference>
<dbReference type="GO" id="GO:0004497">
    <property type="term" value="F:monooxygenase activity"/>
    <property type="evidence" value="ECO:0007669"/>
    <property type="project" value="InterPro"/>
</dbReference>
<dbReference type="AlphaFoldDB" id="A0AAJ0FHJ8"/>
<comment type="similarity">
    <text evidence="1">Belongs to the cytochrome P450 family.</text>
</comment>
<evidence type="ECO:0000256" key="5">
    <source>
        <dbReference type="PIRSR" id="PIRSR602401-1"/>
    </source>
</evidence>
<dbReference type="InterPro" id="IPR036396">
    <property type="entry name" value="Cyt_P450_sf"/>
</dbReference>
<name>A0AAJ0FHJ8_9PEZI</name>
<keyword evidence="3" id="KW-0560">Oxidoreductase</keyword>
<dbReference type="GO" id="GO:0020037">
    <property type="term" value="F:heme binding"/>
    <property type="evidence" value="ECO:0007669"/>
    <property type="project" value="InterPro"/>
</dbReference>
<keyword evidence="4 5" id="KW-0408">Iron</keyword>
<reference evidence="7" key="1">
    <citation type="submission" date="2023-06" db="EMBL/GenBank/DDBJ databases">
        <title>Genome-scale phylogeny and comparative genomics of the fungal order Sordariales.</title>
        <authorList>
            <consortium name="Lawrence Berkeley National Laboratory"/>
            <person name="Hensen N."/>
            <person name="Bonometti L."/>
            <person name="Westerberg I."/>
            <person name="Brannstrom I.O."/>
            <person name="Guillou S."/>
            <person name="Cros-Aarteil S."/>
            <person name="Calhoun S."/>
            <person name="Haridas S."/>
            <person name="Kuo A."/>
            <person name="Mondo S."/>
            <person name="Pangilinan J."/>
            <person name="Riley R."/>
            <person name="Labutti K."/>
            <person name="Andreopoulos B."/>
            <person name="Lipzen A."/>
            <person name="Chen C."/>
            <person name="Yanf M."/>
            <person name="Daum C."/>
            <person name="Ng V."/>
            <person name="Clum A."/>
            <person name="Steindorff A."/>
            <person name="Ohm R."/>
            <person name="Martin F."/>
            <person name="Silar P."/>
            <person name="Natvig D."/>
            <person name="Lalanne C."/>
            <person name="Gautier V."/>
            <person name="Ament-Velasquez S.L."/>
            <person name="Kruys A."/>
            <person name="Hutchinson M.I."/>
            <person name="Powell A.J."/>
            <person name="Barry K."/>
            <person name="Miller A.N."/>
            <person name="Grigoriev I.V."/>
            <person name="Debuchy R."/>
            <person name="Gladieux P."/>
            <person name="Thoren M.H."/>
            <person name="Johannesson H."/>
        </authorList>
    </citation>
    <scope>NUCLEOTIDE SEQUENCE</scope>
    <source>
        <strain evidence="7">8032-3</strain>
    </source>
</reference>
<dbReference type="CDD" id="cd11065">
    <property type="entry name" value="CYP64-like"/>
    <property type="match status" value="1"/>
</dbReference>
<dbReference type="SUPFAM" id="SSF48264">
    <property type="entry name" value="Cytochrome P450"/>
    <property type="match status" value="1"/>
</dbReference>
<dbReference type="InterPro" id="IPR002401">
    <property type="entry name" value="Cyt_P450_E_grp-I"/>
</dbReference>
<feature type="transmembrane region" description="Helical" evidence="6">
    <location>
        <begin position="20"/>
        <end position="46"/>
    </location>
</feature>
<evidence type="ECO:0000256" key="6">
    <source>
        <dbReference type="SAM" id="Phobius"/>
    </source>
</evidence>
<evidence type="ECO:0000256" key="2">
    <source>
        <dbReference type="ARBA" id="ARBA00022723"/>
    </source>
</evidence>
<keyword evidence="6" id="KW-0472">Membrane</keyword>
<dbReference type="PANTHER" id="PTHR46300">
    <property type="entry name" value="P450, PUTATIVE (EUROFUNG)-RELATED-RELATED"/>
    <property type="match status" value="1"/>
</dbReference>
<evidence type="ECO:0000256" key="1">
    <source>
        <dbReference type="ARBA" id="ARBA00010617"/>
    </source>
</evidence>
<organism evidence="7 8">
    <name type="scientific">Phialemonium atrogriseum</name>
    <dbReference type="NCBI Taxonomy" id="1093897"/>
    <lineage>
        <taxon>Eukaryota</taxon>
        <taxon>Fungi</taxon>
        <taxon>Dikarya</taxon>
        <taxon>Ascomycota</taxon>
        <taxon>Pezizomycotina</taxon>
        <taxon>Sordariomycetes</taxon>
        <taxon>Sordariomycetidae</taxon>
        <taxon>Cephalothecales</taxon>
        <taxon>Cephalothecaceae</taxon>
        <taxon>Phialemonium</taxon>
    </lineage>
</organism>
<dbReference type="GeneID" id="85312183"/>
<proteinExistence type="inferred from homology"/>
<dbReference type="PRINTS" id="PR00463">
    <property type="entry name" value="EP450I"/>
</dbReference>
<evidence type="ECO:0000256" key="3">
    <source>
        <dbReference type="ARBA" id="ARBA00023002"/>
    </source>
</evidence>
<dbReference type="Gene3D" id="1.10.630.10">
    <property type="entry name" value="Cytochrome P450"/>
    <property type="match status" value="1"/>
</dbReference>
<dbReference type="InterPro" id="IPR050364">
    <property type="entry name" value="Cytochrome_P450_fung"/>
</dbReference>
<dbReference type="PANTHER" id="PTHR46300:SF8">
    <property type="entry name" value="CYTOCHROME P450 2E1"/>
    <property type="match status" value="1"/>
</dbReference>
<dbReference type="GO" id="GO:0016705">
    <property type="term" value="F:oxidoreductase activity, acting on paired donors, with incorporation or reduction of molecular oxygen"/>
    <property type="evidence" value="ECO:0007669"/>
    <property type="project" value="InterPro"/>
</dbReference>
<evidence type="ECO:0000313" key="7">
    <source>
        <dbReference type="EMBL" id="KAK1763468.1"/>
    </source>
</evidence>
<dbReference type="Proteomes" id="UP001244011">
    <property type="component" value="Unassembled WGS sequence"/>
</dbReference>
<comment type="cofactor">
    <cofactor evidence="5">
        <name>heme</name>
        <dbReference type="ChEBI" id="CHEBI:30413"/>
    </cofactor>
</comment>
<sequence>MRGKDQLFKNSKYLRPRHIVCVTMAFLVSPYLPAVAAAILVSVLLFQLRPNKQSLPPGTKLPPGPPGKLVIGNLLDIPPQHSWFKFHELLQQYGPIVRITIAGQEHVLLGKERLANDLLRERGNIYSDRPQPIASVKLLSDDRFVLFLPYGDVWRRCRRLMHHVTMSAVAPAYQPEQTIEAVRLLRDIIRDPADYQAMFERFSVGIGMRLIYGQRLASGHDSDARTILDIVHELERVGSPGAYLVDIFPAMMYIPDFLAPWKRYLKGRQRTDEAFFTDMVNRAKRDMDAGKTYKSWVRTWLEKKEQWGLEDGIAIYLFASVFDAAATSTSSAMMSFVLAMVRYPECFAKLQAELDRVVGPDRLPTFDDMADLPTVRACVKETLRFYPVTAGGFPHKLTRDDVYEGYFLKAGTTVHPVQWAIHRDPELYPDPDVYNPDRWLDPSFPTYREPLTEYPNLQGFTAFGNGRRICQGINIAERSSNLQVAMLAWGCDIRRARDAEGNEIVPPFYDFSAGFNVAPNTFPFDLTVRSKEKADLIERAYQQSLDDDPLL</sequence>
<comment type="caution">
    <text evidence="7">The sequence shown here is derived from an EMBL/GenBank/DDBJ whole genome shotgun (WGS) entry which is preliminary data.</text>
</comment>
<evidence type="ECO:0000313" key="8">
    <source>
        <dbReference type="Proteomes" id="UP001244011"/>
    </source>
</evidence>
<keyword evidence="6" id="KW-0812">Transmembrane</keyword>
<dbReference type="PRINTS" id="PR00385">
    <property type="entry name" value="P450"/>
</dbReference>
<protein>
    <submittedName>
        <fullName evidence="7">Cytochrome P450</fullName>
    </submittedName>
</protein>
<dbReference type="EMBL" id="MU839027">
    <property type="protein sequence ID" value="KAK1763468.1"/>
    <property type="molecule type" value="Genomic_DNA"/>
</dbReference>
<dbReference type="Pfam" id="PF00067">
    <property type="entry name" value="p450"/>
    <property type="match status" value="1"/>
</dbReference>
<accession>A0AAJ0FHJ8</accession>
<keyword evidence="2 5" id="KW-0479">Metal-binding</keyword>
<gene>
    <name evidence="7" type="ORF">QBC33DRAFT_549784</name>
</gene>
<keyword evidence="6" id="KW-1133">Transmembrane helix</keyword>
<feature type="binding site" description="axial binding residue" evidence="5">
    <location>
        <position position="470"/>
    </location>
    <ligand>
        <name>heme</name>
        <dbReference type="ChEBI" id="CHEBI:30413"/>
    </ligand>
    <ligandPart>
        <name>Fe</name>
        <dbReference type="ChEBI" id="CHEBI:18248"/>
    </ligandPart>
</feature>
<dbReference type="GO" id="GO:0005506">
    <property type="term" value="F:iron ion binding"/>
    <property type="evidence" value="ECO:0007669"/>
    <property type="project" value="InterPro"/>
</dbReference>
<evidence type="ECO:0000256" key="4">
    <source>
        <dbReference type="ARBA" id="ARBA00023004"/>
    </source>
</evidence>